<dbReference type="CDD" id="cd04301">
    <property type="entry name" value="NAT_SF"/>
    <property type="match status" value="1"/>
</dbReference>
<dbReference type="SUPFAM" id="SSF55729">
    <property type="entry name" value="Acyl-CoA N-acyltransferases (Nat)"/>
    <property type="match status" value="1"/>
</dbReference>
<dbReference type="OrthoDB" id="572496at2"/>
<keyword evidence="2" id="KW-0012">Acyltransferase</keyword>
<dbReference type="Pfam" id="PF00583">
    <property type="entry name" value="Acetyltransf_1"/>
    <property type="match status" value="1"/>
</dbReference>
<evidence type="ECO:0000256" key="2">
    <source>
        <dbReference type="ARBA" id="ARBA00023315"/>
    </source>
</evidence>
<keyword evidence="1 4" id="KW-0808">Transferase</keyword>
<feature type="domain" description="N-acetyltransferase" evidence="3">
    <location>
        <begin position="13"/>
        <end position="167"/>
    </location>
</feature>
<evidence type="ECO:0000259" key="3">
    <source>
        <dbReference type="PROSITE" id="PS51186"/>
    </source>
</evidence>
<dbReference type="Gene3D" id="3.40.630.30">
    <property type="match status" value="1"/>
</dbReference>
<dbReference type="InterPro" id="IPR050832">
    <property type="entry name" value="Bact_Acetyltransf"/>
</dbReference>
<dbReference type="PANTHER" id="PTHR43877:SF2">
    <property type="entry name" value="AMINOALKYLPHOSPHONATE N-ACETYLTRANSFERASE-RELATED"/>
    <property type="match status" value="1"/>
</dbReference>
<dbReference type="PANTHER" id="PTHR43877">
    <property type="entry name" value="AMINOALKYLPHOSPHONATE N-ACETYLTRANSFERASE-RELATED-RELATED"/>
    <property type="match status" value="1"/>
</dbReference>
<dbReference type="InterPro" id="IPR016181">
    <property type="entry name" value="Acyl_CoA_acyltransferase"/>
</dbReference>
<accession>A0A1M5DHB0</accession>
<dbReference type="PROSITE" id="PS51186">
    <property type="entry name" value="GNAT"/>
    <property type="match status" value="1"/>
</dbReference>
<dbReference type="RefSeq" id="WP_073385639.1">
    <property type="nucleotide sequence ID" value="NZ_FQVU01000001.1"/>
</dbReference>
<reference evidence="4 5" key="1">
    <citation type="submission" date="2016-11" db="EMBL/GenBank/DDBJ databases">
        <authorList>
            <person name="Jaros S."/>
            <person name="Januszkiewicz K."/>
            <person name="Wedrychowicz H."/>
        </authorList>
    </citation>
    <scope>NUCLEOTIDE SEQUENCE [LARGE SCALE GENOMIC DNA]</scope>
    <source>
        <strain evidence="4 5">DSM 45627</strain>
    </source>
</reference>
<dbReference type="GO" id="GO:0016747">
    <property type="term" value="F:acyltransferase activity, transferring groups other than amino-acyl groups"/>
    <property type="evidence" value="ECO:0007669"/>
    <property type="project" value="InterPro"/>
</dbReference>
<dbReference type="AlphaFoldDB" id="A0A1M5DHB0"/>
<evidence type="ECO:0000256" key="1">
    <source>
        <dbReference type="ARBA" id="ARBA00022679"/>
    </source>
</evidence>
<name>A0A1M5DHB0_9ACTN</name>
<evidence type="ECO:0000313" key="4">
    <source>
        <dbReference type="EMBL" id="SHF66244.1"/>
    </source>
</evidence>
<organism evidence="4 5">
    <name type="scientific">Jatrophihabitans endophyticus</name>
    <dbReference type="NCBI Taxonomy" id="1206085"/>
    <lineage>
        <taxon>Bacteria</taxon>
        <taxon>Bacillati</taxon>
        <taxon>Actinomycetota</taxon>
        <taxon>Actinomycetes</taxon>
        <taxon>Jatrophihabitantales</taxon>
        <taxon>Jatrophihabitantaceae</taxon>
        <taxon>Jatrophihabitans</taxon>
    </lineage>
</organism>
<protein>
    <submittedName>
        <fullName evidence="4">Acetyltransferase (GNAT) family protein</fullName>
    </submittedName>
</protein>
<proteinExistence type="predicted"/>
<dbReference type="STRING" id="1206085.SAMN05443575_0575"/>
<sequence>MPPGTESSATTPVVIRTAAAADAGEILTLQRAAWVPEAQLHEWLFIPPLTQTLAGVHEDIATQTVLVALAGHRVVGTVRGVRTGGGTGTDWYIGRLGVVPDLQARGLGSALLRAIEAAAPTEVRRFVLTTGPKSVENHAFYERHGYHQVPAPDPDDVLVHLHKERSA</sequence>
<dbReference type="EMBL" id="FQVU01000001">
    <property type="protein sequence ID" value="SHF66244.1"/>
    <property type="molecule type" value="Genomic_DNA"/>
</dbReference>
<dbReference type="Proteomes" id="UP000186132">
    <property type="component" value="Unassembled WGS sequence"/>
</dbReference>
<keyword evidence="5" id="KW-1185">Reference proteome</keyword>
<dbReference type="InterPro" id="IPR000182">
    <property type="entry name" value="GNAT_dom"/>
</dbReference>
<gene>
    <name evidence="4" type="ORF">SAMN05443575_0575</name>
</gene>
<evidence type="ECO:0000313" key="5">
    <source>
        <dbReference type="Proteomes" id="UP000186132"/>
    </source>
</evidence>